<protein>
    <recommendedName>
        <fullName evidence="4">Secreted protein</fullName>
    </recommendedName>
</protein>
<accession>A0A1E3PXN5</accession>
<evidence type="ECO:0000313" key="2">
    <source>
        <dbReference type="EMBL" id="ODQ70156.1"/>
    </source>
</evidence>
<evidence type="ECO:0008006" key="4">
    <source>
        <dbReference type="Google" id="ProtNLM"/>
    </source>
</evidence>
<keyword evidence="1" id="KW-0732">Signal</keyword>
<dbReference type="Proteomes" id="UP000094385">
    <property type="component" value="Unassembled WGS sequence"/>
</dbReference>
<sequence>MFQFRRLCVSIWFLLFYLLADAIANCPFSQYVCQSDSITHSQYSVHKQLYCTARFAMFTSRLCKYLYQPNNILSRVLMFYVYVCQFIILRTPITHISSHYAR</sequence>
<feature type="signal peptide" evidence="1">
    <location>
        <begin position="1"/>
        <end position="22"/>
    </location>
</feature>
<evidence type="ECO:0000313" key="3">
    <source>
        <dbReference type="Proteomes" id="UP000094385"/>
    </source>
</evidence>
<dbReference type="AlphaFoldDB" id="A0A1E3PXN5"/>
<gene>
    <name evidence="2" type="ORF">LIPSTDRAFT_176213</name>
</gene>
<reference evidence="2 3" key="1">
    <citation type="journal article" date="2016" name="Proc. Natl. Acad. Sci. U.S.A.">
        <title>Comparative genomics of biotechnologically important yeasts.</title>
        <authorList>
            <person name="Riley R."/>
            <person name="Haridas S."/>
            <person name="Wolfe K.H."/>
            <person name="Lopes M.R."/>
            <person name="Hittinger C.T."/>
            <person name="Goeker M."/>
            <person name="Salamov A.A."/>
            <person name="Wisecaver J.H."/>
            <person name="Long T.M."/>
            <person name="Calvey C.H."/>
            <person name="Aerts A.L."/>
            <person name="Barry K.W."/>
            <person name="Choi C."/>
            <person name="Clum A."/>
            <person name="Coughlan A.Y."/>
            <person name="Deshpande S."/>
            <person name="Douglass A.P."/>
            <person name="Hanson S.J."/>
            <person name="Klenk H.-P."/>
            <person name="LaButti K.M."/>
            <person name="Lapidus A."/>
            <person name="Lindquist E.A."/>
            <person name="Lipzen A.M."/>
            <person name="Meier-Kolthoff J.P."/>
            <person name="Ohm R.A."/>
            <person name="Otillar R.P."/>
            <person name="Pangilinan J.L."/>
            <person name="Peng Y."/>
            <person name="Rokas A."/>
            <person name="Rosa C.A."/>
            <person name="Scheuner C."/>
            <person name="Sibirny A.A."/>
            <person name="Slot J.C."/>
            <person name="Stielow J.B."/>
            <person name="Sun H."/>
            <person name="Kurtzman C.P."/>
            <person name="Blackwell M."/>
            <person name="Grigoriev I.V."/>
            <person name="Jeffries T.W."/>
        </authorList>
    </citation>
    <scope>NUCLEOTIDE SEQUENCE [LARGE SCALE GENOMIC DNA]</scope>
    <source>
        <strain evidence="2 3">NRRL Y-11557</strain>
    </source>
</reference>
<dbReference type="EMBL" id="KV454301">
    <property type="protein sequence ID" value="ODQ70156.1"/>
    <property type="molecule type" value="Genomic_DNA"/>
</dbReference>
<name>A0A1E3PXN5_LIPST</name>
<feature type="chain" id="PRO_5009133998" description="Secreted protein" evidence="1">
    <location>
        <begin position="23"/>
        <end position="102"/>
    </location>
</feature>
<evidence type="ECO:0000256" key="1">
    <source>
        <dbReference type="SAM" id="SignalP"/>
    </source>
</evidence>
<organism evidence="2 3">
    <name type="scientific">Lipomyces starkeyi NRRL Y-11557</name>
    <dbReference type="NCBI Taxonomy" id="675824"/>
    <lineage>
        <taxon>Eukaryota</taxon>
        <taxon>Fungi</taxon>
        <taxon>Dikarya</taxon>
        <taxon>Ascomycota</taxon>
        <taxon>Saccharomycotina</taxon>
        <taxon>Lipomycetes</taxon>
        <taxon>Lipomycetales</taxon>
        <taxon>Lipomycetaceae</taxon>
        <taxon>Lipomyces</taxon>
    </lineage>
</organism>
<keyword evidence="3" id="KW-1185">Reference proteome</keyword>
<proteinExistence type="predicted"/>